<evidence type="ECO:0000259" key="11">
    <source>
        <dbReference type="PROSITE" id="PS50862"/>
    </source>
</evidence>
<keyword evidence="3 7" id="KW-0547">Nucleotide-binding</keyword>
<dbReference type="UniPathway" id="UPA00906">
    <property type="reaction ID" value="UER00895"/>
</dbReference>
<evidence type="ECO:0000256" key="8">
    <source>
        <dbReference type="PIRSR" id="PIRSR001529-1"/>
    </source>
</evidence>
<feature type="binding site" evidence="8">
    <location>
        <position position="282"/>
    </location>
    <ligand>
        <name>L-serine</name>
        <dbReference type="ChEBI" id="CHEBI:33384"/>
    </ligand>
</feature>
<dbReference type="HAMAP" id="MF_00176">
    <property type="entry name" value="Ser_tRNA_synth_type1"/>
    <property type="match status" value="1"/>
</dbReference>
<feature type="binding site" evidence="8">
    <location>
        <position position="251"/>
    </location>
    <ligand>
        <name>L-serine</name>
        <dbReference type="ChEBI" id="CHEBI:33384"/>
    </ligand>
</feature>
<comment type="function">
    <text evidence="7">Catalyzes the attachment of serine to tRNA(Ser). Is also able to aminoacylate tRNA(Sec) with serine, to form the misacylated tRNA L-seryl-tRNA(Sec), which will be further converted into selenocysteinyl-tRNA(Sec).</text>
</comment>
<evidence type="ECO:0000256" key="9">
    <source>
        <dbReference type="PIRSR" id="PIRSR001529-2"/>
    </source>
</evidence>
<dbReference type="PATRIC" id="fig|1125699.3.peg.1303"/>
<comment type="caution">
    <text evidence="12">The sequence shown here is derived from an EMBL/GenBank/DDBJ whole genome shotgun (WGS) entry which is preliminary data.</text>
</comment>
<comment type="catalytic activity">
    <reaction evidence="7">
        <text>tRNA(Ser) + L-serine + ATP = L-seryl-tRNA(Ser) + AMP + diphosphate + H(+)</text>
        <dbReference type="Rhea" id="RHEA:12292"/>
        <dbReference type="Rhea" id="RHEA-COMP:9669"/>
        <dbReference type="Rhea" id="RHEA-COMP:9703"/>
        <dbReference type="ChEBI" id="CHEBI:15378"/>
        <dbReference type="ChEBI" id="CHEBI:30616"/>
        <dbReference type="ChEBI" id="CHEBI:33019"/>
        <dbReference type="ChEBI" id="CHEBI:33384"/>
        <dbReference type="ChEBI" id="CHEBI:78442"/>
        <dbReference type="ChEBI" id="CHEBI:78533"/>
        <dbReference type="ChEBI" id="CHEBI:456215"/>
        <dbReference type="EC" id="6.1.1.11"/>
    </reaction>
</comment>
<proteinExistence type="inferred from homology"/>
<feature type="binding site" evidence="8">
    <location>
        <position position="404"/>
    </location>
    <ligand>
        <name>L-serine</name>
        <dbReference type="ChEBI" id="CHEBI:33384"/>
    </ligand>
</feature>
<accession>S3L2E6</accession>
<comment type="subunit">
    <text evidence="7">Homodimer. The tRNA molecule binds across the dimer.</text>
</comment>
<dbReference type="EMBL" id="ATFF01000006">
    <property type="protein sequence ID" value="EPF30959.1"/>
    <property type="molecule type" value="Genomic_DNA"/>
</dbReference>
<reference evidence="12 13" key="1">
    <citation type="submission" date="2013-04" db="EMBL/GenBank/DDBJ databases">
        <title>The Genome Sequence of Treponema maltophilum ATCC 51939.</title>
        <authorList>
            <consortium name="The Broad Institute Genomics Platform"/>
            <person name="Earl A."/>
            <person name="Ward D."/>
            <person name="Feldgarden M."/>
            <person name="Gevers D."/>
            <person name="Leonetti C."/>
            <person name="Blanton J.M."/>
            <person name="Dewhirst F.E."/>
            <person name="Izard J."/>
            <person name="Walker B."/>
            <person name="Young S."/>
            <person name="Zeng Q."/>
            <person name="Gargeya S."/>
            <person name="Fitzgerald M."/>
            <person name="Haas B."/>
            <person name="Abouelleil A."/>
            <person name="Allen A.W."/>
            <person name="Alvarado L."/>
            <person name="Arachchi H.M."/>
            <person name="Berlin A.M."/>
            <person name="Chapman S.B."/>
            <person name="Gainer-Dewar J."/>
            <person name="Goldberg J."/>
            <person name="Griggs A."/>
            <person name="Gujja S."/>
            <person name="Hansen M."/>
            <person name="Howarth C."/>
            <person name="Imamovic A."/>
            <person name="Ireland A."/>
            <person name="Larimer J."/>
            <person name="McCowan C."/>
            <person name="Murphy C."/>
            <person name="Pearson M."/>
            <person name="Poon T.W."/>
            <person name="Priest M."/>
            <person name="Roberts A."/>
            <person name="Saif S."/>
            <person name="Shea T."/>
            <person name="Sisk P."/>
            <person name="Sykes S."/>
            <person name="Wortman J."/>
            <person name="Nusbaum C."/>
            <person name="Birren B."/>
        </authorList>
    </citation>
    <scope>NUCLEOTIDE SEQUENCE [LARGE SCALE GENOMIC DNA]</scope>
    <source>
        <strain evidence="12 13">ATCC 51939</strain>
    </source>
</reference>
<dbReference type="Pfam" id="PF02403">
    <property type="entry name" value="Seryl_tRNA_N"/>
    <property type="match status" value="1"/>
</dbReference>
<dbReference type="GO" id="GO:0006434">
    <property type="term" value="P:seryl-tRNA aminoacylation"/>
    <property type="evidence" value="ECO:0007669"/>
    <property type="project" value="UniProtKB-UniRule"/>
</dbReference>
<comment type="catalytic activity">
    <reaction evidence="7">
        <text>tRNA(Sec) + L-serine + ATP = L-seryl-tRNA(Sec) + AMP + diphosphate + H(+)</text>
        <dbReference type="Rhea" id="RHEA:42580"/>
        <dbReference type="Rhea" id="RHEA-COMP:9742"/>
        <dbReference type="Rhea" id="RHEA-COMP:10128"/>
        <dbReference type="ChEBI" id="CHEBI:15378"/>
        <dbReference type="ChEBI" id="CHEBI:30616"/>
        <dbReference type="ChEBI" id="CHEBI:33019"/>
        <dbReference type="ChEBI" id="CHEBI:33384"/>
        <dbReference type="ChEBI" id="CHEBI:78442"/>
        <dbReference type="ChEBI" id="CHEBI:78533"/>
        <dbReference type="ChEBI" id="CHEBI:456215"/>
        <dbReference type="EC" id="6.1.1.11"/>
    </reaction>
</comment>
<keyword evidence="1 7" id="KW-0963">Cytoplasm</keyword>
<keyword evidence="6 7" id="KW-0030">Aminoacyl-tRNA synthetase</keyword>
<dbReference type="InterPro" id="IPR006195">
    <property type="entry name" value="aa-tRNA-synth_II"/>
</dbReference>
<dbReference type="GO" id="GO:0005737">
    <property type="term" value="C:cytoplasm"/>
    <property type="evidence" value="ECO:0007669"/>
    <property type="project" value="UniProtKB-SubCell"/>
</dbReference>
<evidence type="ECO:0000256" key="3">
    <source>
        <dbReference type="ARBA" id="ARBA00022741"/>
    </source>
</evidence>
<evidence type="ECO:0000256" key="5">
    <source>
        <dbReference type="ARBA" id="ARBA00022917"/>
    </source>
</evidence>
<feature type="domain" description="Aminoacyl-transfer RNA synthetases class-II family profile" evidence="11">
    <location>
        <begin position="159"/>
        <end position="431"/>
    </location>
</feature>
<dbReference type="GO" id="GO:0016260">
    <property type="term" value="P:selenocysteine biosynthetic process"/>
    <property type="evidence" value="ECO:0007669"/>
    <property type="project" value="UniProtKB-UniRule"/>
</dbReference>
<keyword evidence="10" id="KW-0175">Coiled coil</keyword>
<dbReference type="InterPro" id="IPR002314">
    <property type="entry name" value="aa-tRNA-synt_IIb"/>
</dbReference>
<evidence type="ECO:0000256" key="7">
    <source>
        <dbReference type="HAMAP-Rule" id="MF_00176"/>
    </source>
</evidence>
<dbReference type="PROSITE" id="PS50862">
    <property type="entry name" value="AA_TRNA_LIGASE_II"/>
    <property type="match status" value="1"/>
</dbReference>
<feature type="binding site" evidence="7">
    <location>
        <position position="298"/>
    </location>
    <ligand>
        <name>ATP</name>
        <dbReference type="ChEBI" id="CHEBI:30616"/>
    </ligand>
</feature>
<dbReference type="PANTHER" id="PTHR11778">
    <property type="entry name" value="SERYL-TRNA SYNTHETASE"/>
    <property type="match status" value="1"/>
</dbReference>
<dbReference type="InterPro" id="IPR045864">
    <property type="entry name" value="aa-tRNA-synth_II/BPL/LPL"/>
</dbReference>
<dbReference type="GO" id="GO:0004828">
    <property type="term" value="F:serine-tRNA ligase activity"/>
    <property type="evidence" value="ECO:0007669"/>
    <property type="project" value="UniProtKB-UniRule"/>
</dbReference>
<dbReference type="eggNOG" id="COG0172">
    <property type="taxonomic scope" value="Bacteria"/>
</dbReference>
<dbReference type="CDD" id="cd00770">
    <property type="entry name" value="SerRS_core"/>
    <property type="match status" value="1"/>
</dbReference>
<feature type="binding site" evidence="9">
    <location>
        <begin position="298"/>
        <end position="301"/>
    </location>
    <ligand>
        <name>ATP</name>
        <dbReference type="ChEBI" id="CHEBI:30616"/>
    </ligand>
</feature>
<keyword evidence="4 7" id="KW-0067">ATP-binding</keyword>
<evidence type="ECO:0000256" key="6">
    <source>
        <dbReference type="ARBA" id="ARBA00023146"/>
    </source>
</evidence>
<feature type="binding site" evidence="7 9">
    <location>
        <begin position="371"/>
        <end position="374"/>
    </location>
    <ligand>
        <name>ATP</name>
        <dbReference type="ChEBI" id="CHEBI:30616"/>
    </ligand>
</feature>
<evidence type="ECO:0000256" key="1">
    <source>
        <dbReference type="ARBA" id="ARBA00022490"/>
    </source>
</evidence>
<dbReference type="PRINTS" id="PR00981">
    <property type="entry name" value="TRNASYNTHSER"/>
</dbReference>
<comment type="domain">
    <text evidence="7">Consists of two distinct domains, a catalytic core and a N-terminal extension that is involved in tRNA binding.</text>
</comment>
<gene>
    <name evidence="7" type="primary">serS</name>
    <name evidence="12" type="ORF">HMPREF9194_01286</name>
</gene>
<dbReference type="HOGENOM" id="CLU_023797_4_3_12"/>
<dbReference type="Gene3D" id="1.10.287.40">
    <property type="entry name" value="Serine-tRNA synthetase, tRNA binding domain"/>
    <property type="match status" value="1"/>
</dbReference>
<keyword evidence="5 7" id="KW-0648">Protein biosynthesis</keyword>
<dbReference type="NCBIfam" id="TIGR00414">
    <property type="entry name" value="serS"/>
    <property type="match status" value="1"/>
</dbReference>
<comment type="pathway">
    <text evidence="7">Aminoacyl-tRNA biosynthesis; selenocysteinyl-tRNA(Sec) biosynthesis; L-seryl-tRNA(Sec) from L-serine and tRNA(Sec): step 1/1.</text>
</comment>
<dbReference type="Proteomes" id="UP000014541">
    <property type="component" value="Unassembled WGS sequence"/>
</dbReference>
<dbReference type="InterPro" id="IPR033729">
    <property type="entry name" value="SerRS_core"/>
</dbReference>
<evidence type="ECO:0000313" key="12">
    <source>
        <dbReference type="EMBL" id="EPF30959.1"/>
    </source>
</evidence>
<dbReference type="InterPro" id="IPR002317">
    <property type="entry name" value="Ser-tRNA-ligase_type_1"/>
</dbReference>
<evidence type="ECO:0000313" key="13">
    <source>
        <dbReference type="Proteomes" id="UP000014541"/>
    </source>
</evidence>
<comment type="similarity">
    <text evidence="7">Belongs to the class-II aminoacyl-tRNA synthetase family. Type-1 seryl-tRNA synthetase subfamily.</text>
</comment>
<dbReference type="PIRSF" id="PIRSF001529">
    <property type="entry name" value="Ser-tRNA-synth_IIa"/>
    <property type="match status" value="1"/>
</dbReference>
<feature type="site" description="Important for serine binding" evidence="8">
    <location>
        <position position="406"/>
    </location>
</feature>
<dbReference type="AlphaFoldDB" id="S3L2E6"/>
<feature type="binding site" evidence="7">
    <location>
        <position position="406"/>
    </location>
    <ligand>
        <name>L-serine</name>
        <dbReference type="ChEBI" id="CHEBI:33384"/>
    </ligand>
</feature>
<evidence type="ECO:0000256" key="2">
    <source>
        <dbReference type="ARBA" id="ARBA00022598"/>
    </source>
</evidence>
<protein>
    <recommendedName>
        <fullName evidence="7">Serine--tRNA ligase</fullName>
        <ecNumber evidence="7">6.1.1.11</ecNumber>
    </recommendedName>
    <alternativeName>
        <fullName evidence="7">Seryl-tRNA synthetase</fullName>
        <shortName evidence="7">SerRS</shortName>
    </alternativeName>
    <alternativeName>
        <fullName evidence="7">Seryl-tRNA(Ser/Sec) synthetase</fullName>
    </alternativeName>
</protein>
<feature type="coiled-coil region" evidence="10">
    <location>
        <begin position="96"/>
        <end position="123"/>
    </location>
</feature>
<comment type="subcellular location">
    <subcellularLocation>
        <location evidence="7">Cytoplasm</location>
    </subcellularLocation>
</comment>
<dbReference type="Pfam" id="PF00587">
    <property type="entry name" value="tRNA-synt_2b"/>
    <property type="match status" value="1"/>
</dbReference>
<feature type="binding site" evidence="7">
    <location>
        <begin position="251"/>
        <end position="253"/>
    </location>
    <ligand>
        <name>L-serine</name>
        <dbReference type="ChEBI" id="CHEBI:33384"/>
    </ligand>
</feature>
<evidence type="ECO:0000256" key="4">
    <source>
        <dbReference type="ARBA" id="ARBA00022840"/>
    </source>
</evidence>
<dbReference type="EC" id="6.1.1.11" evidence="7"/>
<evidence type="ECO:0000256" key="10">
    <source>
        <dbReference type="SAM" id="Coils"/>
    </source>
</evidence>
<dbReference type="InterPro" id="IPR015866">
    <property type="entry name" value="Ser-tRNA-synth_1_N"/>
</dbReference>
<dbReference type="FunFam" id="3.30.930.10:FF:000055">
    <property type="entry name" value="Serine--tRNA ligase"/>
    <property type="match status" value="1"/>
</dbReference>
<dbReference type="SUPFAM" id="SSF55681">
    <property type="entry name" value="Class II aaRS and biotin synthetases"/>
    <property type="match status" value="1"/>
</dbReference>
<dbReference type="STRING" id="1125699.HMPREF9194_01286"/>
<dbReference type="InterPro" id="IPR042103">
    <property type="entry name" value="SerRS_1_N_sf"/>
</dbReference>
<dbReference type="InterPro" id="IPR010978">
    <property type="entry name" value="tRNA-bd_arm"/>
</dbReference>
<dbReference type="SUPFAM" id="SSF46589">
    <property type="entry name" value="tRNA-binding arm"/>
    <property type="match status" value="1"/>
</dbReference>
<keyword evidence="2 7" id="KW-0436">Ligase</keyword>
<dbReference type="Gene3D" id="3.30.930.10">
    <property type="entry name" value="Bira Bifunctional Protein, Domain 2"/>
    <property type="match status" value="1"/>
</dbReference>
<name>S3L2E6_TREMA</name>
<keyword evidence="13" id="KW-1185">Reference proteome</keyword>
<feature type="binding site" evidence="7 9">
    <location>
        <begin position="282"/>
        <end position="284"/>
    </location>
    <ligand>
        <name>ATP</name>
        <dbReference type="ChEBI" id="CHEBI:30616"/>
    </ligand>
</feature>
<sequence>MQDFFTLCEPLHKNRHTIKIRHMLDYRFIKENLEAVKKNIAQRHMDASADAVVALYDKRTALVTAVQKLQAKRNEIANAMKAKLSDEERRKFIEEGKTVKDTISSTEAELEKTEQELEAEARKIPNMAHPDAPVGSVDSDNLQVKVCGTPRTFDFEPKDHVQLGQELDLIDFDKATKVSGSKFYYLKNEAVFLEQALVMYALNILRKHGFTPFITPDVAREDILSGIGFNPRGNESNVYNLEGENACLIATAEITLGGYHSDEILSKDKLPLFYCGLSHCFRREAGAAGQFSKGLYRVHQFTKLEMFVYCLPDQSDALHEKLRLIEEEIFEGLGIPFRVVDTCTGDLGAPAYRKWDLEAWMPGRNGGEWGEVTSTSNCTDYQARRLNVRYKDDDGKNKYVHMLNGTAVAVSRALVAIFENYQNKDGSITVPSALVPLCGFDTIKKTAVAAYGEPKI</sequence>
<organism evidence="12 13">
    <name type="scientific">Treponema maltophilum ATCC 51939</name>
    <dbReference type="NCBI Taxonomy" id="1125699"/>
    <lineage>
        <taxon>Bacteria</taxon>
        <taxon>Pseudomonadati</taxon>
        <taxon>Spirochaetota</taxon>
        <taxon>Spirochaetia</taxon>
        <taxon>Spirochaetales</taxon>
        <taxon>Treponemataceae</taxon>
        <taxon>Treponema</taxon>
    </lineage>
</organism>
<feature type="binding site" evidence="7 8">
    <location>
        <position position="305"/>
    </location>
    <ligand>
        <name>L-serine</name>
        <dbReference type="ChEBI" id="CHEBI:33384"/>
    </ligand>
</feature>
<dbReference type="GO" id="GO:0005524">
    <property type="term" value="F:ATP binding"/>
    <property type="evidence" value="ECO:0007669"/>
    <property type="project" value="UniProtKB-UniRule"/>
</dbReference>